<dbReference type="GO" id="GO:0007165">
    <property type="term" value="P:signal transduction"/>
    <property type="evidence" value="ECO:0007669"/>
    <property type="project" value="InterPro"/>
</dbReference>
<evidence type="ECO:0000313" key="2">
    <source>
        <dbReference type="EMBL" id="MBK7953565.1"/>
    </source>
</evidence>
<protein>
    <submittedName>
        <fullName evidence="2">Toll/interleukin-1 receptor domain-containing protein</fullName>
    </submittedName>
</protein>
<feature type="domain" description="TIR" evidence="1">
    <location>
        <begin position="4"/>
        <end position="137"/>
    </location>
</feature>
<accession>A0A935T5W2</accession>
<evidence type="ECO:0000313" key="3">
    <source>
        <dbReference type="Proteomes" id="UP000706151"/>
    </source>
</evidence>
<sequence>MASTAPYVFMSYKHEPNTTGVTEQFYQQLRMYQKGFGLAGVFMDKDKLKAGSEWSAEVMAALAQTTHFVAMLTNGYWLSDECHKELAYAVDRYRHGGSEAMRLLFVQVQKIAPELLAFDQDAADANVAFMNKELSKVAPKLETVGDLQFLGPFNDYAQLVRLPSEQDPLLGDAIYQLVMRLKETLPGKD</sequence>
<evidence type="ECO:0000259" key="1">
    <source>
        <dbReference type="PROSITE" id="PS50104"/>
    </source>
</evidence>
<keyword evidence="2" id="KW-0675">Receptor</keyword>
<dbReference type="Gene3D" id="3.40.50.10140">
    <property type="entry name" value="Toll/interleukin-1 receptor homology (TIR) domain"/>
    <property type="match status" value="1"/>
</dbReference>
<proteinExistence type="predicted"/>
<dbReference type="PROSITE" id="PS50104">
    <property type="entry name" value="TIR"/>
    <property type="match status" value="1"/>
</dbReference>
<dbReference type="Pfam" id="PF13676">
    <property type="entry name" value="TIR_2"/>
    <property type="match status" value="1"/>
</dbReference>
<organism evidence="2 3">
    <name type="scientific">Candidatus Accumulibacter affinis</name>
    <dbReference type="NCBI Taxonomy" id="2954384"/>
    <lineage>
        <taxon>Bacteria</taxon>
        <taxon>Pseudomonadati</taxon>
        <taxon>Pseudomonadota</taxon>
        <taxon>Betaproteobacteria</taxon>
        <taxon>Candidatus Accumulibacter</taxon>
    </lineage>
</organism>
<dbReference type="InterPro" id="IPR000157">
    <property type="entry name" value="TIR_dom"/>
</dbReference>
<name>A0A935T5W2_9PROT</name>
<dbReference type="InterPro" id="IPR035897">
    <property type="entry name" value="Toll_tir_struct_dom_sf"/>
</dbReference>
<comment type="caution">
    <text evidence="2">The sequence shown here is derived from an EMBL/GenBank/DDBJ whole genome shotgun (WGS) entry which is preliminary data.</text>
</comment>
<gene>
    <name evidence="2" type="ORF">IPK02_06120</name>
</gene>
<dbReference type="SUPFAM" id="SSF52200">
    <property type="entry name" value="Toll/Interleukin receptor TIR domain"/>
    <property type="match status" value="1"/>
</dbReference>
<reference evidence="2 3" key="1">
    <citation type="submission" date="2020-10" db="EMBL/GenBank/DDBJ databases">
        <title>Connecting structure to function with the recovery of over 1000 high-quality activated sludge metagenome-assembled genomes encoding full-length rRNA genes using long-read sequencing.</title>
        <authorList>
            <person name="Singleton C.M."/>
            <person name="Petriglieri F."/>
            <person name="Kristensen J.M."/>
            <person name="Kirkegaard R.H."/>
            <person name="Michaelsen T.Y."/>
            <person name="Andersen M.H."/>
            <person name="Karst S.M."/>
            <person name="Dueholm M.S."/>
            <person name="Nielsen P.H."/>
            <person name="Albertsen M."/>
        </authorList>
    </citation>
    <scope>NUCLEOTIDE SEQUENCE [LARGE SCALE GENOMIC DNA]</scope>
    <source>
        <strain evidence="2">Fred_18-Q3-R57-64_BAT3C.720</strain>
    </source>
</reference>
<dbReference type="EMBL" id="JADJOT010000006">
    <property type="protein sequence ID" value="MBK7953565.1"/>
    <property type="molecule type" value="Genomic_DNA"/>
</dbReference>
<dbReference type="Proteomes" id="UP000706151">
    <property type="component" value="Unassembled WGS sequence"/>
</dbReference>
<dbReference type="AlphaFoldDB" id="A0A935T5W2"/>